<evidence type="ECO:0000313" key="2">
    <source>
        <dbReference type="EMBL" id="UOO90171.1"/>
    </source>
</evidence>
<keyword evidence="3" id="KW-1185">Reference proteome</keyword>
<name>A0ABY4E465_9NEIS</name>
<feature type="chain" id="PRO_5045306552" evidence="1">
    <location>
        <begin position="23"/>
        <end position="214"/>
    </location>
</feature>
<reference evidence="2 3" key="1">
    <citation type="journal article" date="2022" name="Res Sq">
        <title>Evolution of multicellular longitudinally dividing oral cavity symbionts (Neisseriaceae).</title>
        <authorList>
            <person name="Nyongesa S."/>
            <person name="Weber P."/>
            <person name="Bernet E."/>
            <person name="Pullido F."/>
            <person name="Nieckarz M."/>
            <person name="Delaby M."/>
            <person name="Nieves C."/>
            <person name="Viehboeck T."/>
            <person name="Krause N."/>
            <person name="Rivera-Millot A."/>
            <person name="Nakamura A."/>
            <person name="Vischer N."/>
            <person name="VanNieuwenhze M."/>
            <person name="Brun Y."/>
            <person name="Cava F."/>
            <person name="Bulgheresi S."/>
            <person name="Veyrier F."/>
        </authorList>
    </citation>
    <scope>NUCLEOTIDE SEQUENCE [LARGE SCALE GENOMIC DNA]</scope>
    <source>
        <strain evidence="2 3">SN4</strain>
    </source>
</reference>
<proteinExistence type="predicted"/>
<sequence length="214" mass="23533">MFNKPSYLSLLALSTLLPVAQAATPSDKQIVNWLTNKDKIVAEEVTNKSVHIVQTEAITLQSGEQAYLSAVEYADSGRNFSNGYILTRPQLKQSQHLEDFAGQSSSIEVLSRQRKATLLELESSGSGQGTVATGVSLVTFNGWKPVVHYRSESYDDFGYASETRGCTSIEAKLKFHDGNPAKVTETIKTLHQKNCDNPKTAKTKTTTKSKTITW</sequence>
<protein>
    <submittedName>
        <fullName evidence="2">Uncharacterized protein</fullName>
    </submittedName>
</protein>
<evidence type="ECO:0000256" key="1">
    <source>
        <dbReference type="SAM" id="SignalP"/>
    </source>
</evidence>
<dbReference type="EMBL" id="CP091511">
    <property type="protein sequence ID" value="UOO90171.1"/>
    <property type="molecule type" value="Genomic_DNA"/>
</dbReference>
<feature type="signal peptide" evidence="1">
    <location>
        <begin position="1"/>
        <end position="22"/>
    </location>
</feature>
<gene>
    <name evidence="2" type="ORF">LVJ82_04055</name>
</gene>
<organism evidence="2 3">
    <name type="scientific">Vitreoscilla massiliensis</name>
    <dbReference type="NCBI Taxonomy" id="1689272"/>
    <lineage>
        <taxon>Bacteria</taxon>
        <taxon>Pseudomonadati</taxon>
        <taxon>Pseudomonadota</taxon>
        <taxon>Betaproteobacteria</taxon>
        <taxon>Neisseriales</taxon>
        <taxon>Neisseriaceae</taxon>
        <taxon>Vitreoscilla</taxon>
    </lineage>
</organism>
<dbReference type="Proteomes" id="UP000832011">
    <property type="component" value="Chromosome"/>
</dbReference>
<evidence type="ECO:0000313" key="3">
    <source>
        <dbReference type="Proteomes" id="UP000832011"/>
    </source>
</evidence>
<keyword evidence="1" id="KW-0732">Signal</keyword>
<dbReference type="RefSeq" id="WP_058355935.1">
    <property type="nucleotide sequence ID" value="NZ_CABKVG010000008.1"/>
</dbReference>
<accession>A0ABY4E465</accession>